<name>B8CE70_THAPS</name>
<dbReference type="Pfam" id="PF00254">
    <property type="entry name" value="FKBP_C"/>
    <property type="match status" value="1"/>
</dbReference>
<reference evidence="8 9" key="2">
    <citation type="journal article" date="2008" name="Nature">
        <title>The Phaeodactylum genome reveals the evolutionary history of diatom genomes.</title>
        <authorList>
            <person name="Bowler C."/>
            <person name="Allen A.E."/>
            <person name="Badger J.H."/>
            <person name="Grimwood J."/>
            <person name="Jabbari K."/>
            <person name="Kuo A."/>
            <person name="Maheswari U."/>
            <person name="Martens C."/>
            <person name="Maumus F."/>
            <person name="Otillar R.P."/>
            <person name="Rayko E."/>
            <person name="Salamov A."/>
            <person name="Vandepoele K."/>
            <person name="Beszteri B."/>
            <person name="Gruber A."/>
            <person name="Heijde M."/>
            <person name="Katinka M."/>
            <person name="Mock T."/>
            <person name="Valentin K."/>
            <person name="Verret F."/>
            <person name="Berges J.A."/>
            <person name="Brownlee C."/>
            <person name="Cadoret J.P."/>
            <person name="Chiovitti A."/>
            <person name="Choi C.J."/>
            <person name="Coesel S."/>
            <person name="De Martino A."/>
            <person name="Detter J.C."/>
            <person name="Durkin C."/>
            <person name="Falciatore A."/>
            <person name="Fournet J."/>
            <person name="Haruta M."/>
            <person name="Huysman M.J."/>
            <person name="Jenkins B.D."/>
            <person name="Jiroutova K."/>
            <person name="Jorgensen R.E."/>
            <person name="Joubert Y."/>
            <person name="Kaplan A."/>
            <person name="Kroger N."/>
            <person name="Kroth P.G."/>
            <person name="La Roche J."/>
            <person name="Lindquist E."/>
            <person name="Lommer M."/>
            <person name="Martin-Jezequel V."/>
            <person name="Lopez P.J."/>
            <person name="Lucas S."/>
            <person name="Mangogna M."/>
            <person name="McGinnis K."/>
            <person name="Medlin L.K."/>
            <person name="Montsant A."/>
            <person name="Oudot-Le Secq M.P."/>
            <person name="Napoli C."/>
            <person name="Obornik M."/>
            <person name="Parker M.S."/>
            <person name="Petit J.L."/>
            <person name="Porcel B.M."/>
            <person name="Poulsen N."/>
            <person name="Robison M."/>
            <person name="Rychlewski L."/>
            <person name="Rynearson T.A."/>
            <person name="Schmutz J."/>
            <person name="Shapiro H."/>
            <person name="Siaut M."/>
            <person name="Stanley M."/>
            <person name="Sussman M.R."/>
            <person name="Taylor A.R."/>
            <person name="Vardi A."/>
            <person name="von Dassow P."/>
            <person name="Vyverman W."/>
            <person name="Willis A."/>
            <person name="Wyrwicz L.S."/>
            <person name="Rokhsar D.S."/>
            <person name="Weissenbach J."/>
            <person name="Armbrust E.V."/>
            <person name="Green B.R."/>
            <person name="Van de Peer Y."/>
            <person name="Grigoriev I.V."/>
        </authorList>
    </citation>
    <scope>NUCLEOTIDE SEQUENCE [LARGE SCALE GENOMIC DNA]</scope>
    <source>
        <strain evidence="8 9">CCMP1335</strain>
    </source>
</reference>
<dbReference type="Proteomes" id="UP000001449">
    <property type="component" value="Chromosome 17"/>
</dbReference>
<dbReference type="EMBL" id="CM000651">
    <property type="protein sequence ID" value="EED88327.1"/>
    <property type="molecule type" value="Genomic_DNA"/>
</dbReference>
<feature type="compositionally biased region" description="Basic residues" evidence="6">
    <location>
        <begin position="1"/>
        <end position="10"/>
    </location>
</feature>
<evidence type="ECO:0000313" key="9">
    <source>
        <dbReference type="Proteomes" id="UP000001449"/>
    </source>
</evidence>
<feature type="non-terminal residue" evidence="8">
    <location>
        <position position="1"/>
    </location>
</feature>
<dbReference type="GeneID" id="7442118"/>
<dbReference type="GO" id="GO:0003755">
    <property type="term" value="F:peptidyl-prolyl cis-trans isomerase activity"/>
    <property type="evidence" value="ECO:0000318"/>
    <property type="project" value="GO_Central"/>
</dbReference>
<reference evidence="8 9" key="1">
    <citation type="journal article" date="2004" name="Science">
        <title>The genome of the diatom Thalassiosira pseudonana: ecology, evolution, and metabolism.</title>
        <authorList>
            <person name="Armbrust E.V."/>
            <person name="Berges J.A."/>
            <person name="Bowler C."/>
            <person name="Green B.R."/>
            <person name="Martinez D."/>
            <person name="Putnam N.H."/>
            <person name="Zhou S."/>
            <person name="Allen A.E."/>
            <person name="Apt K.E."/>
            <person name="Bechner M."/>
            <person name="Brzezinski M.A."/>
            <person name="Chaal B.K."/>
            <person name="Chiovitti A."/>
            <person name="Davis A.K."/>
            <person name="Demarest M.S."/>
            <person name="Detter J.C."/>
            <person name="Glavina T."/>
            <person name="Goodstein D."/>
            <person name="Hadi M.Z."/>
            <person name="Hellsten U."/>
            <person name="Hildebrand M."/>
            <person name="Jenkins B.D."/>
            <person name="Jurka J."/>
            <person name="Kapitonov V.V."/>
            <person name="Kroger N."/>
            <person name="Lau W.W."/>
            <person name="Lane T.W."/>
            <person name="Larimer F.W."/>
            <person name="Lippmeier J.C."/>
            <person name="Lucas S."/>
            <person name="Medina M."/>
            <person name="Montsant A."/>
            <person name="Obornik M."/>
            <person name="Parker M.S."/>
            <person name="Palenik B."/>
            <person name="Pazour G.J."/>
            <person name="Richardson P.M."/>
            <person name="Rynearson T.A."/>
            <person name="Saito M.A."/>
            <person name="Schwartz D.C."/>
            <person name="Thamatrakoln K."/>
            <person name="Valentin K."/>
            <person name="Vardi A."/>
            <person name="Wilkerson F.P."/>
            <person name="Rokhsar D.S."/>
        </authorList>
    </citation>
    <scope>NUCLEOTIDE SEQUENCE [LARGE SCALE GENOMIC DNA]</scope>
    <source>
        <strain evidence="8 9">CCMP1335</strain>
    </source>
</reference>
<dbReference type="Gene3D" id="3.10.50.40">
    <property type="match status" value="1"/>
</dbReference>
<keyword evidence="4 5" id="KW-0413">Isomerase</keyword>
<dbReference type="InterPro" id="IPR046357">
    <property type="entry name" value="PPIase_dom_sf"/>
</dbReference>
<dbReference type="AlphaFoldDB" id="B8CE70"/>
<dbReference type="eggNOG" id="KOG0552">
    <property type="taxonomic scope" value="Eukaryota"/>
</dbReference>
<evidence type="ECO:0000313" key="8">
    <source>
        <dbReference type="EMBL" id="EED88327.1"/>
    </source>
</evidence>
<feature type="region of interest" description="Disordered" evidence="6">
    <location>
        <begin position="1"/>
        <end position="23"/>
    </location>
</feature>
<dbReference type="InterPro" id="IPR001179">
    <property type="entry name" value="PPIase_FKBP_dom"/>
</dbReference>
<protein>
    <recommendedName>
        <fullName evidence="2 5">peptidylprolyl isomerase</fullName>
        <ecNumber evidence="2 5">5.2.1.8</ecNumber>
    </recommendedName>
</protein>
<dbReference type="EC" id="5.2.1.8" evidence="2 5"/>
<comment type="catalytic activity">
    <reaction evidence="1 5">
        <text>[protein]-peptidylproline (omega=180) = [protein]-peptidylproline (omega=0)</text>
        <dbReference type="Rhea" id="RHEA:16237"/>
        <dbReference type="Rhea" id="RHEA-COMP:10747"/>
        <dbReference type="Rhea" id="RHEA-COMP:10748"/>
        <dbReference type="ChEBI" id="CHEBI:83833"/>
        <dbReference type="ChEBI" id="CHEBI:83834"/>
        <dbReference type="EC" id="5.2.1.8"/>
    </reaction>
</comment>
<evidence type="ECO:0000259" key="7">
    <source>
        <dbReference type="PROSITE" id="PS50059"/>
    </source>
</evidence>
<dbReference type="HOGENOM" id="CLU_013615_12_0_1"/>
<organism evidence="8 9">
    <name type="scientific">Thalassiosira pseudonana</name>
    <name type="common">Marine diatom</name>
    <name type="synonym">Cyclotella nana</name>
    <dbReference type="NCBI Taxonomy" id="35128"/>
    <lineage>
        <taxon>Eukaryota</taxon>
        <taxon>Sar</taxon>
        <taxon>Stramenopiles</taxon>
        <taxon>Ochrophyta</taxon>
        <taxon>Bacillariophyta</taxon>
        <taxon>Coscinodiscophyceae</taxon>
        <taxon>Thalassiosirophycidae</taxon>
        <taxon>Thalassiosirales</taxon>
        <taxon>Thalassiosiraceae</taxon>
        <taxon>Thalassiosira</taxon>
    </lineage>
</organism>
<evidence type="ECO:0000256" key="1">
    <source>
        <dbReference type="ARBA" id="ARBA00000971"/>
    </source>
</evidence>
<dbReference type="SUPFAM" id="SSF54534">
    <property type="entry name" value="FKBP-like"/>
    <property type="match status" value="1"/>
</dbReference>
<accession>B8CE70</accession>
<dbReference type="KEGG" id="tps:THAPSDRAFT_38006"/>
<dbReference type="PANTHER" id="PTHR43811">
    <property type="entry name" value="FKBP-TYPE PEPTIDYL-PROLYL CIS-TRANS ISOMERASE FKPA"/>
    <property type="match status" value="1"/>
</dbReference>
<evidence type="ECO:0000256" key="4">
    <source>
        <dbReference type="ARBA" id="ARBA00023235"/>
    </source>
</evidence>
<evidence type="ECO:0000256" key="2">
    <source>
        <dbReference type="ARBA" id="ARBA00013194"/>
    </source>
</evidence>
<dbReference type="STRING" id="35128.B8CE70"/>
<feature type="domain" description="PPIase FKBP-type" evidence="7">
    <location>
        <begin position="53"/>
        <end position="142"/>
    </location>
</feature>
<keyword evidence="9" id="KW-1185">Reference proteome</keyword>
<proteinExistence type="predicted"/>
<dbReference type="RefSeq" id="XP_002294493.1">
    <property type="nucleotide sequence ID" value="XM_002294457.1"/>
</dbReference>
<evidence type="ECO:0000256" key="3">
    <source>
        <dbReference type="ARBA" id="ARBA00023110"/>
    </source>
</evidence>
<sequence>SSKKKKKKKAKSTDDSEEVPKAKLTSLTRERRLAGGIILRDILVGTGATVTPGRRILLHYTASLLSTGQVFDKNHSKTQPLQFRQGTGEVIRGLERGLEGMKVGGERVITVPAALGYGSKGIKGSIPPDSDLSFEVRLVGMK</sequence>
<evidence type="ECO:0000256" key="6">
    <source>
        <dbReference type="SAM" id="MobiDB-lite"/>
    </source>
</evidence>
<keyword evidence="3 5" id="KW-0697">Rotamase</keyword>
<feature type="compositionally biased region" description="Basic and acidic residues" evidence="6">
    <location>
        <begin position="11"/>
        <end position="21"/>
    </location>
</feature>
<gene>
    <name evidence="8" type="ORF">THAPSDRAFT_38006</name>
</gene>
<dbReference type="OMA" id="TVCGKRE"/>
<dbReference type="PaxDb" id="35128-Thaps38006"/>
<dbReference type="PROSITE" id="PS50059">
    <property type="entry name" value="FKBP_PPIASE"/>
    <property type="match status" value="1"/>
</dbReference>
<dbReference type="InParanoid" id="B8CE70"/>
<dbReference type="PANTHER" id="PTHR43811:SF19">
    <property type="entry name" value="39 KDA FK506-BINDING NUCLEAR PROTEIN"/>
    <property type="match status" value="1"/>
</dbReference>
<evidence type="ECO:0000256" key="5">
    <source>
        <dbReference type="PROSITE-ProRule" id="PRU00277"/>
    </source>
</evidence>